<name>A0ABV8GBG5_9ACTN</name>
<accession>A0ABV8GBG5</accession>
<evidence type="ECO:0008006" key="3">
    <source>
        <dbReference type="Google" id="ProtNLM"/>
    </source>
</evidence>
<evidence type="ECO:0000313" key="1">
    <source>
        <dbReference type="EMBL" id="MFC4010414.1"/>
    </source>
</evidence>
<dbReference type="SUPFAM" id="SSF51735">
    <property type="entry name" value="NAD(P)-binding Rossmann-fold domains"/>
    <property type="match status" value="1"/>
</dbReference>
<gene>
    <name evidence="1" type="ORF">ACFOY2_24525</name>
</gene>
<reference evidence="2" key="1">
    <citation type="journal article" date="2019" name="Int. J. Syst. Evol. Microbiol.">
        <title>The Global Catalogue of Microorganisms (GCM) 10K type strain sequencing project: providing services to taxonomists for standard genome sequencing and annotation.</title>
        <authorList>
            <consortium name="The Broad Institute Genomics Platform"/>
            <consortium name="The Broad Institute Genome Sequencing Center for Infectious Disease"/>
            <person name="Wu L."/>
            <person name="Ma J."/>
        </authorList>
    </citation>
    <scope>NUCLEOTIDE SEQUENCE [LARGE SCALE GENOMIC DNA]</scope>
    <source>
        <strain evidence="2">TBRC 1276</strain>
    </source>
</reference>
<dbReference type="RefSeq" id="WP_379530419.1">
    <property type="nucleotide sequence ID" value="NZ_JBHSBI010000012.1"/>
</dbReference>
<keyword evidence="2" id="KW-1185">Reference proteome</keyword>
<organism evidence="1 2">
    <name type="scientific">Nonomuraea purpurea</name>
    <dbReference type="NCBI Taxonomy" id="1849276"/>
    <lineage>
        <taxon>Bacteria</taxon>
        <taxon>Bacillati</taxon>
        <taxon>Actinomycetota</taxon>
        <taxon>Actinomycetes</taxon>
        <taxon>Streptosporangiales</taxon>
        <taxon>Streptosporangiaceae</taxon>
        <taxon>Nonomuraea</taxon>
    </lineage>
</organism>
<protein>
    <recommendedName>
        <fullName evidence="3">Epimerase</fullName>
    </recommendedName>
</protein>
<dbReference type="InterPro" id="IPR036291">
    <property type="entry name" value="NAD(P)-bd_dom_sf"/>
</dbReference>
<evidence type="ECO:0000313" key="2">
    <source>
        <dbReference type="Proteomes" id="UP001595851"/>
    </source>
</evidence>
<dbReference type="Gene3D" id="3.40.50.720">
    <property type="entry name" value="NAD(P)-binding Rossmann-like Domain"/>
    <property type="match status" value="1"/>
</dbReference>
<proteinExistence type="predicted"/>
<dbReference type="EMBL" id="JBHSBI010000012">
    <property type="protein sequence ID" value="MFC4010414.1"/>
    <property type="molecule type" value="Genomic_DNA"/>
</dbReference>
<sequence>MLDTPPEHRADLPEGGDVPRTWLDITRLRADTGFEPAYDTERAVADHLAWLRAGNAR</sequence>
<comment type="caution">
    <text evidence="1">The sequence shown here is derived from an EMBL/GenBank/DDBJ whole genome shotgun (WGS) entry which is preliminary data.</text>
</comment>
<dbReference type="Proteomes" id="UP001595851">
    <property type="component" value="Unassembled WGS sequence"/>
</dbReference>